<accession>A0ABT5HJK8</accession>
<sequence length="72" mass="8056">MLNLRIRLYEGALVELEGHRGPLTAVQCPQHPAQFEISGYLYDVCGRSKLPRSKAPKILMVYSPGCRLLKTA</sequence>
<protein>
    <submittedName>
        <fullName evidence="1">Uncharacterized protein</fullName>
    </submittedName>
</protein>
<dbReference type="EMBL" id="JAQQKV010000002">
    <property type="protein sequence ID" value="MDC7676178.1"/>
    <property type="molecule type" value="Genomic_DNA"/>
</dbReference>
<dbReference type="RefSeq" id="WP_272744528.1">
    <property type="nucleotide sequence ID" value="NZ_JAQQKV010000002.1"/>
</dbReference>
<comment type="caution">
    <text evidence="1">The sequence shown here is derived from an EMBL/GenBank/DDBJ whole genome shotgun (WGS) entry which is preliminary data.</text>
</comment>
<name>A0ABT5HJK8_9CAUL</name>
<reference evidence="1 2" key="1">
    <citation type="submission" date="2023-01" db="EMBL/GenBank/DDBJ databases">
        <title>Novel species of the genus Asticcacaulis isolated from rivers.</title>
        <authorList>
            <person name="Lu H."/>
        </authorList>
    </citation>
    <scope>NUCLEOTIDE SEQUENCE [LARGE SCALE GENOMIC DNA]</scope>
    <source>
        <strain evidence="1 2">LKC15W</strain>
    </source>
</reference>
<organism evidence="1 2">
    <name type="scientific">Asticcacaulis machinosus</name>
    <dbReference type="NCBI Taxonomy" id="2984211"/>
    <lineage>
        <taxon>Bacteria</taxon>
        <taxon>Pseudomonadati</taxon>
        <taxon>Pseudomonadota</taxon>
        <taxon>Alphaproteobacteria</taxon>
        <taxon>Caulobacterales</taxon>
        <taxon>Caulobacteraceae</taxon>
        <taxon>Asticcacaulis</taxon>
    </lineage>
</organism>
<evidence type="ECO:0000313" key="1">
    <source>
        <dbReference type="EMBL" id="MDC7676178.1"/>
    </source>
</evidence>
<evidence type="ECO:0000313" key="2">
    <source>
        <dbReference type="Proteomes" id="UP001218579"/>
    </source>
</evidence>
<dbReference type="Proteomes" id="UP001218579">
    <property type="component" value="Unassembled WGS sequence"/>
</dbReference>
<gene>
    <name evidence="1" type="ORF">PQU98_08555</name>
</gene>
<proteinExistence type="predicted"/>
<keyword evidence="2" id="KW-1185">Reference proteome</keyword>